<evidence type="ECO:0000256" key="3">
    <source>
        <dbReference type="ARBA" id="ARBA00022748"/>
    </source>
</evidence>
<protein>
    <submittedName>
        <fullName evidence="8">Cytochrome C biogenesis protein</fullName>
    </submittedName>
</protein>
<organism evidence="8 9">
    <name type="scientific">Protofrankia coriariae</name>
    <dbReference type="NCBI Taxonomy" id="1562887"/>
    <lineage>
        <taxon>Bacteria</taxon>
        <taxon>Bacillati</taxon>
        <taxon>Actinomycetota</taxon>
        <taxon>Actinomycetes</taxon>
        <taxon>Frankiales</taxon>
        <taxon>Frankiaceae</taxon>
        <taxon>Protofrankia</taxon>
    </lineage>
</organism>
<dbReference type="PANTHER" id="PTHR30071:SF1">
    <property type="entry name" value="CYTOCHROME B_B6 PROTEIN-RELATED"/>
    <property type="match status" value="1"/>
</dbReference>
<evidence type="ECO:0000256" key="2">
    <source>
        <dbReference type="ARBA" id="ARBA00022692"/>
    </source>
</evidence>
<keyword evidence="9" id="KW-1185">Reference proteome</keyword>
<evidence type="ECO:0000259" key="7">
    <source>
        <dbReference type="Pfam" id="PF01578"/>
    </source>
</evidence>
<reference evidence="8 9" key="1">
    <citation type="submission" date="2014-12" db="EMBL/GenBank/DDBJ databases">
        <title>Frankia sp. BMG5.1 draft genome.</title>
        <authorList>
            <person name="Gtari M."/>
            <person name="Ghodhbane-Gtari F."/>
            <person name="Nouioui I."/>
            <person name="Ktari A."/>
            <person name="Hezbri K."/>
            <person name="Mimouni W."/>
            <person name="Sbissi I."/>
            <person name="Ayari A."/>
            <person name="Yamanaka T."/>
            <person name="Normand P."/>
            <person name="Tisa L.S."/>
            <person name="Boudabous A."/>
        </authorList>
    </citation>
    <scope>NUCLEOTIDE SEQUENCE [LARGE SCALE GENOMIC DNA]</scope>
    <source>
        <strain evidence="8 9">BMG5.1</strain>
    </source>
</reference>
<feature type="transmembrane region" description="Helical" evidence="6">
    <location>
        <begin position="402"/>
        <end position="420"/>
    </location>
</feature>
<gene>
    <name evidence="8" type="ORF">FrCorBMG51_02545</name>
</gene>
<feature type="transmembrane region" description="Helical" evidence="6">
    <location>
        <begin position="271"/>
        <end position="297"/>
    </location>
</feature>
<comment type="subcellular location">
    <subcellularLocation>
        <location evidence="1">Membrane</location>
        <topology evidence="1">Multi-pass membrane protein</topology>
    </subcellularLocation>
</comment>
<accession>A0ABR5F7E6</accession>
<comment type="caution">
    <text evidence="8">The sequence shown here is derived from an EMBL/GenBank/DDBJ whole genome shotgun (WGS) entry which is preliminary data.</text>
</comment>
<keyword evidence="2 6" id="KW-0812">Transmembrane</keyword>
<dbReference type="Pfam" id="PF01578">
    <property type="entry name" value="Cytochrom_C_asm"/>
    <property type="match status" value="1"/>
</dbReference>
<feature type="transmembrane region" description="Helical" evidence="6">
    <location>
        <begin position="376"/>
        <end position="395"/>
    </location>
</feature>
<proteinExistence type="predicted"/>
<dbReference type="InterPro" id="IPR017562">
    <property type="entry name" value="Cyt_c_biogenesis_CcsA"/>
</dbReference>
<feature type="transmembrane region" description="Helical" evidence="6">
    <location>
        <begin position="14"/>
        <end position="35"/>
    </location>
</feature>
<dbReference type="Proteomes" id="UP000035425">
    <property type="component" value="Unassembled WGS sequence"/>
</dbReference>
<evidence type="ECO:0000256" key="5">
    <source>
        <dbReference type="ARBA" id="ARBA00023136"/>
    </source>
</evidence>
<evidence type="ECO:0000313" key="8">
    <source>
        <dbReference type="EMBL" id="KLL12592.1"/>
    </source>
</evidence>
<evidence type="ECO:0000256" key="4">
    <source>
        <dbReference type="ARBA" id="ARBA00022989"/>
    </source>
</evidence>
<feature type="transmembrane region" description="Helical" evidence="6">
    <location>
        <begin position="176"/>
        <end position="198"/>
    </location>
</feature>
<dbReference type="EMBL" id="JWIO01000003">
    <property type="protein sequence ID" value="KLL12592.1"/>
    <property type="molecule type" value="Genomic_DNA"/>
</dbReference>
<dbReference type="InterPro" id="IPR002541">
    <property type="entry name" value="Cyt_c_assembly"/>
</dbReference>
<keyword evidence="4 6" id="KW-1133">Transmembrane helix</keyword>
<keyword evidence="3" id="KW-0201">Cytochrome c-type biogenesis</keyword>
<feature type="transmembrane region" description="Helical" evidence="6">
    <location>
        <begin position="235"/>
        <end position="259"/>
    </location>
</feature>
<evidence type="ECO:0000313" key="9">
    <source>
        <dbReference type="Proteomes" id="UP000035425"/>
    </source>
</evidence>
<evidence type="ECO:0000256" key="1">
    <source>
        <dbReference type="ARBA" id="ARBA00004141"/>
    </source>
</evidence>
<sequence length="435" mass="45113">MPVNSGLATLSDHLLGVTMAVYALAMLGYAAEFAFSRFGRASATALAEGRAGRSSSLAASVSVASSASSSVSSVRAAAVTTPGRVASMVGADVAGTATAGTTPAGVATAGVDVAGASVTPAVNDRDPVVDPAAEALAAADARAVRQAAERAAMAEAMAGDGADLLTSPRARWLGRAAVLLTALGCAAHVGSVTARGLAADRVPWGNMYEFSSMITLVAVLTYLGMLARTRARVRWLGVFVMLPVVLYLGLAGTVLYVAAGPLVPALNSYWLKIHVVAAIVASGVFMVSAVTTVLYLLKDRWENRLAAVATGQAEASAAMRRRGGIMMRLPTAASLDRVTYRVIGFAFPVWTFAVVAGAIWAEAAWGRYWGWDPKETWSFITWVIYAAYLHARATAGWKGRRAAAISLLGFSALFVDYYLVNLVISGLHSYAGVGG</sequence>
<evidence type="ECO:0000256" key="6">
    <source>
        <dbReference type="SAM" id="Phobius"/>
    </source>
</evidence>
<dbReference type="NCBIfam" id="TIGR03144">
    <property type="entry name" value="cytochr_II_ccsB"/>
    <property type="match status" value="1"/>
</dbReference>
<dbReference type="RefSeq" id="WP_047221528.1">
    <property type="nucleotide sequence ID" value="NZ_JWIO01000003.1"/>
</dbReference>
<name>A0ABR5F7E6_9ACTN</name>
<feature type="transmembrane region" description="Helical" evidence="6">
    <location>
        <begin position="210"/>
        <end position="228"/>
    </location>
</feature>
<feature type="domain" description="Cytochrome c assembly protein" evidence="7">
    <location>
        <begin position="204"/>
        <end position="428"/>
    </location>
</feature>
<dbReference type="InterPro" id="IPR045062">
    <property type="entry name" value="Cyt_c_biogenesis_CcsA/CcmC"/>
</dbReference>
<keyword evidence="5 6" id="KW-0472">Membrane</keyword>
<dbReference type="PANTHER" id="PTHR30071">
    <property type="entry name" value="HEME EXPORTER PROTEIN C"/>
    <property type="match status" value="1"/>
</dbReference>
<feature type="transmembrane region" description="Helical" evidence="6">
    <location>
        <begin position="338"/>
        <end position="361"/>
    </location>
</feature>